<reference evidence="2" key="1">
    <citation type="submission" date="2022-07" db="EMBL/GenBank/DDBJ databases">
        <title>Genome analysis of Parmales, a sister group of diatoms, reveals the evolutionary specialization of diatoms from phago-mixotrophs to photoautotrophs.</title>
        <authorList>
            <person name="Ban H."/>
            <person name="Sato S."/>
            <person name="Yoshikawa S."/>
            <person name="Kazumasa Y."/>
            <person name="Nakamura Y."/>
            <person name="Ichinomiya M."/>
            <person name="Saitoh K."/>
            <person name="Sato N."/>
            <person name="Blanc-Mathieu R."/>
            <person name="Endo H."/>
            <person name="Kuwata A."/>
            <person name="Ogata H."/>
        </authorList>
    </citation>
    <scope>NUCLEOTIDE SEQUENCE</scope>
</reference>
<evidence type="ECO:0000313" key="2">
    <source>
        <dbReference type="EMBL" id="GMH70944.1"/>
    </source>
</evidence>
<dbReference type="AlphaFoldDB" id="A0A9W7AMB7"/>
<accession>A0A9W7AMB7</accession>
<name>A0A9W7AMB7_9STRA</name>
<feature type="transmembrane region" description="Helical" evidence="1">
    <location>
        <begin position="84"/>
        <end position="105"/>
    </location>
</feature>
<gene>
    <name evidence="2" type="ORF">TrRE_jg6473</name>
</gene>
<keyword evidence="3" id="KW-1185">Reference proteome</keyword>
<proteinExistence type="predicted"/>
<feature type="transmembrane region" description="Helical" evidence="1">
    <location>
        <begin position="135"/>
        <end position="154"/>
    </location>
</feature>
<keyword evidence="1" id="KW-0812">Transmembrane</keyword>
<dbReference type="Proteomes" id="UP001165082">
    <property type="component" value="Unassembled WGS sequence"/>
</dbReference>
<keyword evidence="1" id="KW-1133">Transmembrane helix</keyword>
<keyword evidence="1" id="KW-0472">Membrane</keyword>
<dbReference type="OrthoDB" id="196345at2759"/>
<comment type="caution">
    <text evidence="2">The sequence shown here is derived from an EMBL/GenBank/DDBJ whole genome shotgun (WGS) entry which is preliminary data.</text>
</comment>
<evidence type="ECO:0000313" key="3">
    <source>
        <dbReference type="Proteomes" id="UP001165082"/>
    </source>
</evidence>
<sequence>MPFRAIISNPSLQGLSAKACKEFAALVLNADNVLLSYQRNALISSICGVGVISYRSQSHLARTMSNGGPSSFVDDDGDDKFKPVTGICLIGLGFYFFSFGTVQYYSTLRMLGRTCFEDRTGAAKKFLSSDLTKRFLMNGVFPSIVYAASISALFHSSTRKFLSDLTPRIVTHRDLEQETKTVK</sequence>
<protein>
    <submittedName>
        <fullName evidence="2">Uncharacterized protein</fullName>
    </submittedName>
</protein>
<organism evidence="2 3">
    <name type="scientific">Triparma retinervis</name>
    <dbReference type="NCBI Taxonomy" id="2557542"/>
    <lineage>
        <taxon>Eukaryota</taxon>
        <taxon>Sar</taxon>
        <taxon>Stramenopiles</taxon>
        <taxon>Ochrophyta</taxon>
        <taxon>Bolidophyceae</taxon>
        <taxon>Parmales</taxon>
        <taxon>Triparmaceae</taxon>
        <taxon>Triparma</taxon>
    </lineage>
</organism>
<dbReference type="EMBL" id="BRXZ01004227">
    <property type="protein sequence ID" value="GMH70944.1"/>
    <property type="molecule type" value="Genomic_DNA"/>
</dbReference>
<evidence type="ECO:0000256" key="1">
    <source>
        <dbReference type="SAM" id="Phobius"/>
    </source>
</evidence>